<dbReference type="AlphaFoldDB" id="A0A8X7BF19"/>
<dbReference type="EMBL" id="BMAU01021383">
    <property type="protein sequence ID" value="GFY28234.1"/>
    <property type="molecule type" value="Genomic_DNA"/>
</dbReference>
<dbReference type="GO" id="GO:0003676">
    <property type="term" value="F:nucleic acid binding"/>
    <property type="evidence" value="ECO:0007669"/>
    <property type="project" value="InterPro"/>
</dbReference>
<dbReference type="InterPro" id="IPR036397">
    <property type="entry name" value="RNaseH_sf"/>
</dbReference>
<evidence type="ECO:0000313" key="1">
    <source>
        <dbReference type="EMBL" id="GFY28234.1"/>
    </source>
</evidence>
<protein>
    <submittedName>
        <fullName evidence="1">Transposable element Tcb1 transposase</fullName>
    </submittedName>
</protein>
<dbReference type="Proteomes" id="UP000887159">
    <property type="component" value="Unassembled WGS sequence"/>
</dbReference>
<evidence type="ECO:0000313" key="2">
    <source>
        <dbReference type="Proteomes" id="UP000887159"/>
    </source>
</evidence>
<dbReference type="Gene3D" id="3.30.420.10">
    <property type="entry name" value="Ribonuclease H-like superfamily/Ribonuclease H"/>
    <property type="match status" value="1"/>
</dbReference>
<sequence length="136" mass="15704">MPVIVNYGKATLELTRKSVVVLDETKQLQCEYETVGCRWVRRTDVVDRIHFSVPLHIELHPWPARSPDLSPIENMWLMVAQRLSQITPQAATPDQLWQRMEASWFAVPREHIQSLFKSMSRRVTAVISNNGGYSDD</sequence>
<accession>A0A8X7BF19</accession>
<gene>
    <name evidence="1" type="primary">X975_08467</name>
    <name evidence="1" type="ORF">TNCV_4395681</name>
</gene>
<keyword evidence="2" id="KW-1185">Reference proteome</keyword>
<comment type="caution">
    <text evidence="1">The sequence shown here is derived from an EMBL/GenBank/DDBJ whole genome shotgun (WGS) entry which is preliminary data.</text>
</comment>
<organism evidence="1 2">
    <name type="scientific">Trichonephila clavipes</name>
    <name type="common">Golden silk orbweaver</name>
    <name type="synonym">Nephila clavipes</name>
    <dbReference type="NCBI Taxonomy" id="2585209"/>
    <lineage>
        <taxon>Eukaryota</taxon>
        <taxon>Metazoa</taxon>
        <taxon>Ecdysozoa</taxon>
        <taxon>Arthropoda</taxon>
        <taxon>Chelicerata</taxon>
        <taxon>Arachnida</taxon>
        <taxon>Araneae</taxon>
        <taxon>Araneomorphae</taxon>
        <taxon>Entelegynae</taxon>
        <taxon>Araneoidea</taxon>
        <taxon>Nephilidae</taxon>
        <taxon>Trichonephila</taxon>
    </lineage>
</organism>
<reference evidence="1" key="1">
    <citation type="submission" date="2020-08" db="EMBL/GenBank/DDBJ databases">
        <title>Multicomponent nature underlies the extraordinary mechanical properties of spider dragline silk.</title>
        <authorList>
            <person name="Kono N."/>
            <person name="Nakamura H."/>
            <person name="Mori M."/>
            <person name="Yoshida Y."/>
            <person name="Ohtoshi R."/>
            <person name="Malay A.D."/>
            <person name="Moran D.A.P."/>
            <person name="Tomita M."/>
            <person name="Numata K."/>
            <person name="Arakawa K."/>
        </authorList>
    </citation>
    <scope>NUCLEOTIDE SEQUENCE</scope>
</reference>
<proteinExistence type="predicted"/>
<name>A0A8X7BF19_TRICX</name>